<feature type="domain" description="MIP18 family-like" evidence="1">
    <location>
        <begin position="19"/>
        <end position="90"/>
    </location>
</feature>
<dbReference type="InterPro" id="IPR002744">
    <property type="entry name" value="MIP18-like"/>
</dbReference>
<reference evidence="2 3" key="1">
    <citation type="journal article" date="2015" name="Genome Announc.">
        <title>Expanding the biotechnology potential of lactobacilli through comparative genomics of 213 strains and associated genera.</title>
        <authorList>
            <person name="Sun Z."/>
            <person name="Harris H.M."/>
            <person name="McCann A."/>
            <person name="Guo C."/>
            <person name="Argimon S."/>
            <person name="Zhang W."/>
            <person name="Yang X."/>
            <person name="Jeffery I.B."/>
            <person name="Cooney J.C."/>
            <person name="Kagawa T.F."/>
            <person name="Liu W."/>
            <person name="Song Y."/>
            <person name="Salvetti E."/>
            <person name="Wrobel A."/>
            <person name="Rasinkangas P."/>
            <person name="Parkhill J."/>
            <person name="Rea M.C."/>
            <person name="O'Sullivan O."/>
            <person name="Ritari J."/>
            <person name="Douillard F.P."/>
            <person name="Paul Ross R."/>
            <person name="Yang R."/>
            <person name="Briner A.E."/>
            <person name="Felis G.E."/>
            <person name="de Vos W.M."/>
            <person name="Barrangou R."/>
            <person name="Klaenhammer T.R."/>
            <person name="Caufield P.W."/>
            <person name="Cui Y."/>
            <person name="Zhang H."/>
            <person name="O'Toole P.W."/>
        </authorList>
    </citation>
    <scope>NUCLEOTIDE SEQUENCE [LARGE SCALE GENOMIC DNA]</scope>
    <source>
        <strain evidence="2 3">DSM 22697</strain>
    </source>
</reference>
<dbReference type="InterPro" id="IPR052339">
    <property type="entry name" value="Fe-S_Maturation_MIP18"/>
</dbReference>
<evidence type="ECO:0000313" key="2">
    <source>
        <dbReference type="EMBL" id="KRN25499.1"/>
    </source>
</evidence>
<proteinExistence type="predicted"/>
<gene>
    <name evidence="2" type="ORF">FC75_GL000414</name>
</gene>
<evidence type="ECO:0000313" key="3">
    <source>
        <dbReference type="Proteomes" id="UP000050865"/>
    </source>
</evidence>
<dbReference type="EMBL" id="AYZJ01000010">
    <property type="protein sequence ID" value="KRN25499.1"/>
    <property type="molecule type" value="Genomic_DNA"/>
</dbReference>
<dbReference type="Pfam" id="PF01883">
    <property type="entry name" value="FeS_assembly_P"/>
    <property type="match status" value="1"/>
</dbReference>
<dbReference type="Gene3D" id="3.30.300.130">
    <property type="entry name" value="Fe-S cluster assembly (FSCA)"/>
    <property type="match status" value="1"/>
</dbReference>
<dbReference type="SUPFAM" id="SSF117916">
    <property type="entry name" value="Fe-S cluster assembly (FSCA) domain-like"/>
    <property type="match status" value="1"/>
</dbReference>
<dbReference type="PATRIC" id="fig|1423730.4.peg.432"/>
<dbReference type="STRING" id="1423730.FC75_GL000414"/>
<accession>A0A0R2FDU9</accession>
<name>A0A0R2FDU9_9LACO</name>
<evidence type="ECO:0000259" key="1">
    <source>
        <dbReference type="Pfam" id="PF01883"/>
    </source>
</evidence>
<dbReference type="InterPro" id="IPR034904">
    <property type="entry name" value="FSCA_dom_sf"/>
</dbReference>
<dbReference type="RefSeq" id="WP_056988955.1">
    <property type="nucleotide sequence ID" value="NZ_AYZJ01000010.1"/>
</dbReference>
<organism evidence="2 3">
    <name type="scientific">Lacticaseibacillus camelliae DSM 22697 = JCM 13995</name>
    <dbReference type="NCBI Taxonomy" id="1423730"/>
    <lineage>
        <taxon>Bacteria</taxon>
        <taxon>Bacillati</taxon>
        <taxon>Bacillota</taxon>
        <taxon>Bacilli</taxon>
        <taxon>Lactobacillales</taxon>
        <taxon>Lactobacillaceae</taxon>
        <taxon>Lacticaseibacillus</taxon>
    </lineage>
</organism>
<dbReference type="Proteomes" id="UP000050865">
    <property type="component" value="Unassembled WGS sequence"/>
</dbReference>
<protein>
    <submittedName>
        <fullName evidence="2">Metal-sulfur cluster biosynthetic protein</fullName>
    </submittedName>
</protein>
<keyword evidence="3" id="KW-1185">Reference proteome</keyword>
<dbReference type="PANTHER" id="PTHR42831:SF1">
    <property type="entry name" value="FE-S PROTEIN MATURATION AUXILIARY FACTOR YITW"/>
    <property type="match status" value="1"/>
</dbReference>
<comment type="caution">
    <text evidence="2">The sequence shown here is derived from an EMBL/GenBank/DDBJ whole genome shotgun (WGS) entry which is preliminary data.</text>
</comment>
<sequence length="115" mass="12648">MADEKTTTPEEDAYFAKMKKAIVKALEGVIDPELGVDIVNLGLIYGVDLDDVGHCDVEMTLTTMGCPLTTMLDDSIHEALLAVPGITSVDIHLVWYPQWGPERMSRYAKMALGIH</sequence>
<dbReference type="PANTHER" id="PTHR42831">
    <property type="entry name" value="FE-S PROTEIN MATURATION AUXILIARY FACTOR YITW"/>
    <property type="match status" value="1"/>
</dbReference>
<dbReference type="AlphaFoldDB" id="A0A0R2FDU9"/>